<name>A0A323V9L0_9RHOO</name>
<evidence type="ECO:0000256" key="2">
    <source>
        <dbReference type="ARBA" id="ARBA00004651"/>
    </source>
</evidence>
<evidence type="ECO:0000256" key="7">
    <source>
        <dbReference type="ARBA" id="ARBA00023136"/>
    </source>
</evidence>
<feature type="domain" description="Flagellar M-ring C-terminal" evidence="13">
    <location>
        <begin position="251"/>
        <end position="409"/>
    </location>
</feature>
<evidence type="ECO:0000256" key="4">
    <source>
        <dbReference type="ARBA" id="ARBA00022475"/>
    </source>
</evidence>
<dbReference type="EMBL" id="QKOE01000005">
    <property type="protein sequence ID" value="PZA16918.1"/>
    <property type="molecule type" value="Genomic_DNA"/>
</dbReference>
<dbReference type="OrthoDB" id="8554211at2"/>
<feature type="compositionally biased region" description="Polar residues" evidence="10">
    <location>
        <begin position="307"/>
        <end position="319"/>
    </location>
</feature>
<dbReference type="Pfam" id="PF08345">
    <property type="entry name" value="YscJ_FliF_C"/>
    <property type="match status" value="1"/>
</dbReference>
<dbReference type="RefSeq" id="WP_110524142.1">
    <property type="nucleotide sequence ID" value="NZ_QKOE01000005.1"/>
</dbReference>
<keyword evidence="4" id="KW-1003">Cell membrane</keyword>
<keyword evidence="6 11" id="KW-1133">Transmembrane helix</keyword>
<dbReference type="InterPro" id="IPR045851">
    <property type="entry name" value="AMP-bd_C_sf"/>
</dbReference>
<feature type="transmembrane region" description="Helical" evidence="11">
    <location>
        <begin position="21"/>
        <end position="42"/>
    </location>
</feature>
<feature type="region of interest" description="Disordered" evidence="10">
    <location>
        <begin position="305"/>
        <end position="331"/>
    </location>
</feature>
<dbReference type="PANTHER" id="PTHR30046:SF0">
    <property type="entry name" value="FLAGELLAR M-RING PROTEIN"/>
    <property type="match status" value="1"/>
</dbReference>
<evidence type="ECO:0000256" key="6">
    <source>
        <dbReference type="ARBA" id="ARBA00022989"/>
    </source>
</evidence>
<evidence type="ECO:0000313" key="15">
    <source>
        <dbReference type="Proteomes" id="UP000248259"/>
    </source>
</evidence>
<dbReference type="InterPro" id="IPR006182">
    <property type="entry name" value="FliF_N_dom"/>
</dbReference>
<dbReference type="GO" id="GO:0005886">
    <property type="term" value="C:plasma membrane"/>
    <property type="evidence" value="ECO:0007669"/>
    <property type="project" value="UniProtKB-SubCell"/>
</dbReference>
<dbReference type="PIRSF" id="PIRSF004862">
    <property type="entry name" value="FliF"/>
    <property type="match status" value="1"/>
</dbReference>
<keyword evidence="15" id="KW-1185">Reference proteome</keyword>
<keyword evidence="14" id="KW-0966">Cell projection</keyword>
<evidence type="ECO:0000259" key="12">
    <source>
        <dbReference type="Pfam" id="PF01514"/>
    </source>
</evidence>
<comment type="caution">
    <text evidence="14">The sequence shown here is derived from an EMBL/GenBank/DDBJ whole genome shotgun (WGS) entry which is preliminary data.</text>
</comment>
<keyword evidence="14" id="KW-0282">Flagellum</keyword>
<keyword evidence="14" id="KW-0969">Cilium</keyword>
<dbReference type="PANTHER" id="PTHR30046">
    <property type="entry name" value="FLAGELLAR M-RING PROTEIN"/>
    <property type="match status" value="1"/>
</dbReference>
<dbReference type="NCBIfam" id="TIGR00206">
    <property type="entry name" value="fliF"/>
    <property type="match status" value="1"/>
</dbReference>
<evidence type="ECO:0000256" key="10">
    <source>
        <dbReference type="SAM" id="MobiDB-lite"/>
    </source>
</evidence>
<evidence type="ECO:0000259" key="13">
    <source>
        <dbReference type="Pfam" id="PF08345"/>
    </source>
</evidence>
<dbReference type="InterPro" id="IPR013556">
    <property type="entry name" value="Flag_M-ring_C"/>
</dbReference>
<comment type="similarity">
    <text evidence="3 9">Belongs to the FliF family.</text>
</comment>
<dbReference type="GO" id="GO:0009431">
    <property type="term" value="C:bacterial-type flagellum basal body, MS ring"/>
    <property type="evidence" value="ECO:0007669"/>
    <property type="project" value="InterPro"/>
</dbReference>
<protein>
    <recommendedName>
        <fullName evidence="9">Flagellar M-ring protein</fullName>
    </recommendedName>
</protein>
<dbReference type="AlphaFoldDB" id="A0A323V9L0"/>
<comment type="function">
    <text evidence="9">The M ring may be actively involved in energy transduction.</text>
</comment>
<dbReference type="Pfam" id="PF01514">
    <property type="entry name" value="YscJ_FliF"/>
    <property type="match status" value="1"/>
</dbReference>
<feature type="transmembrane region" description="Helical" evidence="11">
    <location>
        <begin position="432"/>
        <end position="451"/>
    </location>
</feature>
<dbReference type="GO" id="GO:0071973">
    <property type="term" value="P:bacterial-type flagellum-dependent cell motility"/>
    <property type="evidence" value="ECO:0007669"/>
    <property type="project" value="InterPro"/>
</dbReference>
<dbReference type="GO" id="GO:0003774">
    <property type="term" value="F:cytoskeletal motor activity"/>
    <property type="evidence" value="ECO:0007669"/>
    <property type="project" value="InterPro"/>
</dbReference>
<dbReference type="Proteomes" id="UP000248259">
    <property type="component" value="Unassembled WGS sequence"/>
</dbReference>
<proteinExistence type="inferred from homology"/>
<reference evidence="14 15" key="1">
    <citation type="submission" date="2018-06" db="EMBL/GenBank/DDBJ databases">
        <title>Azoarcus communis strain SWub3 genome.</title>
        <authorList>
            <person name="Zorraquino Salvo V."/>
            <person name="Toubiana D."/>
            <person name="Blumwald E."/>
        </authorList>
    </citation>
    <scope>NUCLEOTIDE SEQUENCE [LARGE SCALE GENOMIC DNA]</scope>
    <source>
        <strain evidence="14 15">SWub3</strain>
    </source>
</reference>
<organism evidence="14 15">
    <name type="scientific">Parazoarcus communis SWub3 = DSM 12120</name>
    <dbReference type="NCBI Taxonomy" id="1121029"/>
    <lineage>
        <taxon>Bacteria</taxon>
        <taxon>Pseudomonadati</taxon>
        <taxon>Pseudomonadota</taxon>
        <taxon>Betaproteobacteria</taxon>
        <taxon>Rhodocyclales</taxon>
        <taxon>Zoogloeaceae</taxon>
        <taxon>Parazoarcus</taxon>
    </lineage>
</organism>
<dbReference type="InterPro" id="IPR000067">
    <property type="entry name" value="FlgMring_FliF"/>
</dbReference>
<evidence type="ECO:0000256" key="3">
    <source>
        <dbReference type="ARBA" id="ARBA00007971"/>
    </source>
</evidence>
<keyword evidence="7 11" id="KW-0472">Membrane</keyword>
<gene>
    <name evidence="14" type="ORF">DNK49_09750</name>
</gene>
<dbReference type="Gene3D" id="3.30.300.30">
    <property type="match status" value="1"/>
</dbReference>
<dbReference type="PRINTS" id="PR01009">
    <property type="entry name" value="FLGMRINGFLIF"/>
</dbReference>
<evidence type="ECO:0000313" key="14">
    <source>
        <dbReference type="EMBL" id="PZA16918.1"/>
    </source>
</evidence>
<sequence>MLQTIKTKLPPMSGFAFDQRTVTLAIAALAAAASIGIGIYIWSEPSSYRPLYGAGEAYRAAEVIQVLEAEAVPYRLHPQSGQVLVRDDQLASARMQLSARGVEVAVPPGYELFDREDPLGTSQFVQDVRLKRSLEGELARTIMSLRGVDQARVHVAREESRSFVVGRREPAKASVMLQLVPGHKLGEEQVTAIVNLVSNSVPKLAPADVSVVDQYGTLLSRGLGDSGASQRSAKVVEDYRNSAIGNVEQVLAPVIGAGNFRVSITPDFDLSQREETTQTYASDPRIRNETVRSESALDRLALGVPGSLSNLPVQRPQGQQNGGDGENRGATSLREESVRQLDYGQSVMHVRHAPFELRQQSVAVVLNAQSGPEGGWTPELREEVLAMVRNAVGFNGARGDQLSLSVLPFAPPADAVAAAWWENPAIREYARLAGLLLIAVLVLLLVVRPAIRMATAKREAEREITDLEQVVDDSGPSDLMPHPRLARPGEHAALTVLSELSPLSEIRLPAPDSGLELQVEHLRMLARTEPERVSEVLKHWIGRNDHDLNPA</sequence>
<comment type="subcellular location">
    <subcellularLocation>
        <location evidence="1 9">Bacterial flagellum basal body</location>
    </subcellularLocation>
    <subcellularLocation>
        <location evidence="2">Cell membrane</location>
        <topology evidence="2">Multi-pass membrane protein</topology>
    </subcellularLocation>
</comment>
<evidence type="ECO:0000256" key="9">
    <source>
        <dbReference type="PIRNR" id="PIRNR004862"/>
    </source>
</evidence>
<evidence type="ECO:0000256" key="8">
    <source>
        <dbReference type="ARBA" id="ARBA00023143"/>
    </source>
</evidence>
<accession>A0A323V9L0</accession>
<keyword evidence="5 11" id="KW-0812">Transmembrane</keyword>
<evidence type="ECO:0000256" key="5">
    <source>
        <dbReference type="ARBA" id="ARBA00022692"/>
    </source>
</evidence>
<feature type="domain" description="Flagellar M-ring N-terminal" evidence="12">
    <location>
        <begin position="46"/>
        <end position="220"/>
    </location>
</feature>
<evidence type="ECO:0000256" key="1">
    <source>
        <dbReference type="ARBA" id="ARBA00004117"/>
    </source>
</evidence>
<evidence type="ECO:0000256" key="11">
    <source>
        <dbReference type="SAM" id="Phobius"/>
    </source>
</evidence>
<dbReference type="InterPro" id="IPR043427">
    <property type="entry name" value="YscJ/FliF"/>
</dbReference>
<keyword evidence="8 9" id="KW-0975">Bacterial flagellum</keyword>